<proteinExistence type="predicted"/>
<evidence type="ECO:0000313" key="4">
    <source>
        <dbReference type="Proteomes" id="UP000536179"/>
    </source>
</evidence>
<dbReference type="EMBL" id="JACHXU010000006">
    <property type="protein sequence ID" value="MBB3206524.1"/>
    <property type="molecule type" value="Genomic_DNA"/>
</dbReference>
<feature type="region of interest" description="Disordered" evidence="1">
    <location>
        <begin position="177"/>
        <end position="220"/>
    </location>
</feature>
<dbReference type="AlphaFoldDB" id="A0A7W5DYF1"/>
<keyword evidence="2" id="KW-1133">Transmembrane helix</keyword>
<feature type="compositionally biased region" description="Basic and acidic residues" evidence="1">
    <location>
        <begin position="74"/>
        <end position="96"/>
    </location>
</feature>
<evidence type="ECO:0000313" key="3">
    <source>
        <dbReference type="EMBL" id="MBB3206524.1"/>
    </source>
</evidence>
<reference evidence="3 4" key="1">
    <citation type="submission" date="2020-08" db="EMBL/GenBank/DDBJ databases">
        <title>Genomic Encyclopedia of Type Strains, Phase III (KMG-III): the genomes of soil and plant-associated and newly described type strains.</title>
        <authorList>
            <person name="Whitman W."/>
        </authorList>
    </citation>
    <scope>NUCLEOTIDE SEQUENCE [LARGE SCALE GENOMIC DNA]</scope>
    <source>
        <strain evidence="3 4">CECT 8075</strain>
    </source>
</reference>
<protein>
    <submittedName>
        <fullName evidence="3">Tetratricopeptide (TPR) repeat protein</fullName>
    </submittedName>
</protein>
<sequence>MHRLGQTQGSSLRCDCGATLFVSPQGRLVTAIDPQQPELDDAATPSDDGASTPSPIATRSVIATPIITVDTEETAPKTRKDKDAKKRNEPPNEARPAKRKNKNSWPLFAGGGFVALLLLASIAMFLWQPGNSNKPKSARARSKVVTQQQASAPRKEIVIQPGTLKELATKIPAPSLTQPVANASGASVRNTSVTPTKNSNASTPTESERSPYGGQTEAPAVSLPARVEPRQRVPIVVPAKSSRFFDEAYNLAYQSYEAWSELGDDATDSEEYQTKLGETLGAVKVAYGLSLKRDDLEKRNELLYLLTFLSLKAGHLMEAAIYGETAARLGDPNDSATRDAAFIALAAVQEASANHWGNPNEVGELRLMETIAQLIDTKWPDEPQRNKIWLTLAQTYASFGHPRPAVAAYAQVDEKSPLANDARIGSGVAYWTIFLTEASNPDADPEAMLGLLQKASQQFAAAVKSMEPKLKAPSMPLLTAKQMLAVIAARTHNNQSVIRWTTTGKFPLTKSIRVQKKGKPRTVVVSSTFAKTVFQLLYQAQTDEGKLQGAQKTLETLDSLLGKQSGSDIKSLQFTTAIRAFKETIAKDNVTMSDVTSLNQTLAKLPPQSPIVSPHDRLWIANSWSTLAKKATDDRVAMQCYDHAAQTSELAIAMKSFPQNLVAATRVHQAEWLRLANKTDASLRVLGEILKTTPNVFDLQMQAVLSLEKLAIERDSEPDLQSAIRGPKEQPSIWGWSKLAVQLHKLRYSDRGTPEHAESLLQAHFHLARCRWMLFTVLSDGSERETLRKQTLKQIASARLAIPEGSEAESNWTAAFNQIESDLSSRDSN</sequence>
<feature type="compositionally biased region" description="Polar residues" evidence="1">
    <location>
        <begin position="177"/>
        <end position="205"/>
    </location>
</feature>
<keyword evidence="2" id="KW-0472">Membrane</keyword>
<dbReference type="InterPro" id="IPR011990">
    <property type="entry name" value="TPR-like_helical_dom_sf"/>
</dbReference>
<keyword evidence="2" id="KW-0812">Transmembrane</keyword>
<keyword evidence="4" id="KW-1185">Reference proteome</keyword>
<dbReference type="Gene3D" id="1.25.40.10">
    <property type="entry name" value="Tetratricopeptide repeat domain"/>
    <property type="match status" value="1"/>
</dbReference>
<comment type="caution">
    <text evidence="3">The sequence shown here is derived from an EMBL/GenBank/DDBJ whole genome shotgun (WGS) entry which is preliminary data.</text>
</comment>
<accession>A0A7W5DYF1</accession>
<name>A0A7W5DYF1_9BACT</name>
<dbReference type="RefSeq" id="WP_184304981.1">
    <property type="nucleotide sequence ID" value="NZ_JACHXU010000006.1"/>
</dbReference>
<evidence type="ECO:0000256" key="1">
    <source>
        <dbReference type="SAM" id="MobiDB-lite"/>
    </source>
</evidence>
<feature type="region of interest" description="Disordered" evidence="1">
    <location>
        <begin position="32"/>
        <end position="104"/>
    </location>
</feature>
<dbReference type="Proteomes" id="UP000536179">
    <property type="component" value="Unassembled WGS sequence"/>
</dbReference>
<organism evidence="3 4">
    <name type="scientific">Aporhodopirellula rubra</name>
    <dbReference type="NCBI Taxonomy" id="980271"/>
    <lineage>
        <taxon>Bacteria</taxon>
        <taxon>Pseudomonadati</taxon>
        <taxon>Planctomycetota</taxon>
        <taxon>Planctomycetia</taxon>
        <taxon>Pirellulales</taxon>
        <taxon>Pirellulaceae</taxon>
        <taxon>Aporhodopirellula</taxon>
    </lineage>
</organism>
<gene>
    <name evidence="3" type="ORF">FHS27_002333</name>
</gene>
<feature type="transmembrane region" description="Helical" evidence="2">
    <location>
        <begin position="105"/>
        <end position="127"/>
    </location>
</feature>
<evidence type="ECO:0000256" key="2">
    <source>
        <dbReference type="SAM" id="Phobius"/>
    </source>
</evidence>